<evidence type="ECO:0000313" key="2">
    <source>
        <dbReference type="Proteomes" id="UP000244896"/>
    </source>
</evidence>
<dbReference type="EMBL" id="CP023004">
    <property type="protein sequence ID" value="AWI10500.1"/>
    <property type="molecule type" value="Genomic_DNA"/>
</dbReference>
<dbReference type="KEGG" id="elut:CKA38_03865"/>
<dbReference type="Proteomes" id="UP000244896">
    <property type="component" value="Chromosome"/>
</dbReference>
<gene>
    <name evidence="1" type="ORF">CKA38_03865</name>
</gene>
<name>A0A2U8E6P3_9BACT</name>
<reference evidence="1 2" key="1">
    <citation type="journal article" date="2018" name="Syst. Appl. Microbiol.">
        <title>Ereboglobus luteus gen. nov. sp. nov. from cockroach guts, and new insights into the oxygen relationship of the genera Opitutus and Didymococcus (Verrucomicrobia: Opitutaceae).</title>
        <authorList>
            <person name="Tegtmeier D."/>
            <person name="Belitz A."/>
            <person name="Radek R."/>
            <person name="Heimerl T."/>
            <person name="Brune A."/>
        </authorList>
    </citation>
    <scope>NUCLEOTIDE SEQUENCE [LARGE SCALE GENOMIC DNA]</scope>
    <source>
        <strain evidence="1 2">Ho45</strain>
    </source>
</reference>
<sequence length="166" mass="19021">MSTRDELRRLHFINSLFAHVTGRDLYLAEQIKAAIAFSLAELEQQTAEHPEMAAKYDAAFTAAAAQLLEKFFHEHEKHGFYHWDAAKSLESATPLFARNEVMAGLKHLAPYDESTLLITNIRPALLPPERRKTPKRVRDYEELLAFIRELAAARTPRNAKLHLLFL</sequence>
<dbReference type="AlphaFoldDB" id="A0A2U8E6P3"/>
<keyword evidence="2" id="KW-1185">Reference proteome</keyword>
<dbReference type="RefSeq" id="WP_108826397.1">
    <property type="nucleotide sequence ID" value="NZ_CP023004.1"/>
</dbReference>
<dbReference type="OrthoDB" id="193278at2"/>
<proteinExistence type="predicted"/>
<evidence type="ECO:0000313" key="1">
    <source>
        <dbReference type="EMBL" id="AWI10500.1"/>
    </source>
</evidence>
<protein>
    <submittedName>
        <fullName evidence="1">Uncharacterized protein</fullName>
    </submittedName>
</protein>
<organism evidence="1 2">
    <name type="scientific">Ereboglobus luteus</name>
    <dbReference type="NCBI Taxonomy" id="1796921"/>
    <lineage>
        <taxon>Bacteria</taxon>
        <taxon>Pseudomonadati</taxon>
        <taxon>Verrucomicrobiota</taxon>
        <taxon>Opitutia</taxon>
        <taxon>Opitutales</taxon>
        <taxon>Opitutaceae</taxon>
        <taxon>Ereboglobus</taxon>
    </lineage>
</organism>
<accession>A0A2U8E6P3</accession>